<dbReference type="EMBL" id="JAAARO010000019">
    <property type="protein sequence ID" value="KAF5730999.1"/>
    <property type="molecule type" value="Genomic_DNA"/>
</dbReference>
<keyword evidence="4" id="KW-1185">Reference proteome</keyword>
<dbReference type="Gene3D" id="1.10.10.60">
    <property type="entry name" value="Homeodomain-like"/>
    <property type="match status" value="1"/>
</dbReference>
<dbReference type="AlphaFoldDB" id="A0A7J7CA58"/>
<dbReference type="InterPro" id="IPR001005">
    <property type="entry name" value="SANT/Myb"/>
</dbReference>
<organism evidence="3 4">
    <name type="scientific">Tripterygium wilfordii</name>
    <name type="common">Thunder God vine</name>
    <dbReference type="NCBI Taxonomy" id="458696"/>
    <lineage>
        <taxon>Eukaryota</taxon>
        <taxon>Viridiplantae</taxon>
        <taxon>Streptophyta</taxon>
        <taxon>Embryophyta</taxon>
        <taxon>Tracheophyta</taxon>
        <taxon>Spermatophyta</taxon>
        <taxon>Magnoliopsida</taxon>
        <taxon>eudicotyledons</taxon>
        <taxon>Gunneridae</taxon>
        <taxon>Pentapetalae</taxon>
        <taxon>rosids</taxon>
        <taxon>fabids</taxon>
        <taxon>Celastrales</taxon>
        <taxon>Celastraceae</taxon>
        <taxon>Tripterygium</taxon>
    </lineage>
</organism>
<name>A0A7J7CA58_TRIWF</name>
<dbReference type="Proteomes" id="UP000593562">
    <property type="component" value="Unassembled WGS sequence"/>
</dbReference>
<feature type="domain" description="Myb-like" evidence="2">
    <location>
        <begin position="77"/>
        <end position="150"/>
    </location>
</feature>
<dbReference type="InterPro" id="IPR044822">
    <property type="entry name" value="Myb_DNA-bind_4"/>
</dbReference>
<reference evidence="3 4" key="1">
    <citation type="journal article" date="2020" name="Nat. Commun.">
        <title>Genome of Tripterygium wilfordii and identification of cytochrome P450 involved in triptolide biosynthesis.</title>
        <authorList>
            <person name="Tu L."/>
            <person name="Su P."/>
            <person name="Zhang Z."/>
            <person name="Gao L."/>
            <person name="Wang J."/>
            <person name="Hu T."/>
            <person name="Zhou J."/>
            <person name="Zhang Y."/>
            <person name="Zhao Y."/>
            <person name="Liu Y."/>
            <person name="Song Y."/>
            <person name="Tong Y."/>
            <person name="Lu Y."/>
            <person name="Yang J."/>
            <person name="Xu C."/>
            <person name="Jia M."/>
            <person name="Peters R.J."/>
            <person name="Huang L."/>
            <person name="Gao W."/>
        </authorList>
    </citation>
    <scope>NUCLEOTIDE SEQUENCE [LARGE SCALE GENOMIC DNA]</scope>
    <source>
        <strain evidence="4">cv. XIE 37</strain>
        <tissue evidence="3">Leaf</tissue>
    </source>
</reference>
<feature type="region of interest" description="Disordered" evidence="1">
    <location>
        <begin position="56"/>
        <end position="80"/>
    </location>
</feature>
<evidence type="ECO:0000259" key="2">
    <source>
        <dbReference type="PROSITE" id="PS50090"/>
    </source>
</evidence>
<dbReference type="PANTHER" id="PTHR47211">
    <property type="entry name" value="TRIHELIX TRANSCRIPTION FACTOR ASR3"/>
    <property type="match status" value="1"/>
</dbReference>
<evidence type="ECO:0000256" key="1">
    <source>
        <dbReference type="SAM" id="MobiDB-lite"/>
    </source>
</evidence>
<sequence length="382" mass="43112">MAIEPESLSSLDLSSLKKSPEFSTKQILHPKVLLPSLYAKNHHSVKAAESNYVYEIANPPTPPNEASKEQVSKDDRTKSIRHPRWSREETFILIHGKKVIESQTQRGHRFIETPGSDQIGSKWESVSSYCRQFGVRRGPVQCQKKWSNLIGEFKRIKTWELRMKEKAESFWTMRNELRREQKLPSSFDKELYDALNGNVVPIPAIPLTLITVTSTDPNIGNRGDIAAAEEEEELENEGAAAVLYSGQRLAREDGLFGNLEQSGLEEIIHSPKKETISEAKSTPVSVSGTVKDKYEASNTWMGSMSEHGPKRRCLSSDQCEDTDFGNGLTRVLEMNTNMLNTQLEAHNLNCKLDRDQQKEQNDNFLGALRRLTDAVGRIADKL</sequence>
<dbReference type="InParanoid" id="A0A7J7CA58"/>
<evidence type="ECO:0000313" key="4">
    <source>
        <dbReference type="Proteomes" id="UP000593562"/>
    </source>
</evidence>
<gene>
    <name evidence="3" type="ORF">HS088_TW19G00602</name>
</gene>
<dbReference type="Pfam" id="PF13837">
    <property type="entry name" value="Myb_DNA-bind_4"/>
    <property type="match status" value="1"/>
</dbReference>
<comment type="caution">
    <text evidence="3">The sequence shown here is derived from an EMBL/GenBank/DDBJ whole genome shotgun (WGS) entry which is preliminary data.</text>
</comment>
<proteinExistence type="predicted"/>
<feature type="compositionally biased region" description="Low complexity" evidence="1">
    <location>
        <begin position="7"/>
        <end position="17"/>
    </location>
</feature>
<accession>A0A7J7CA58</accession>
<dbReference type="PROSITE" id="PS50090">
    <property type="entry name" value="MYB_LIKE"/>
    <property type="match status" value="1"/>
</dbReference>
<feature type="compositionally biased region" description="Basic and acidic residues" evidence="1">
    <location>
        <begin position="66"/>
        <end position="78"/>
    </location>
</feature>
<evidence type="ECO:0000313" key="3">
    <source>
        <dbReference type="EMBL" id="KAF5730999.1"/>
    </source>
</evidence>
<feature type="region of interest" description="Disordered" evidence="1">
    <location>
        <begin position="1"/>
        <end position="20"/>
    </location>
</feature>
<dbReference type="PANTHER" id="PTHR47211:SF3">
    <property type="entry name" value="TRIHELIX TRANSCRIPTION FACTOR ASR3-LIKE"/>
    <property type="match status" value="1"/>
</dbReference>
<protein>
    <recommendedName>
        <fullName evidence="2">Myb-like domain-containing protein</fullName>
    </recommendedName>
</protein>